<dbReference type="RefSeq" id="WP_147048676.1">
    <property type="nucleotide sequence ID" value="NZ_BJZV01000034.1"/>
</dbReference>
<reference evidence="1 2" key="1">
    <citation type="submission" date="2019-07" db="EMBL/GenBank/DDBJ databases">
        <title>Whole genome shotgun sequence of Methylobacterium gnaphalii NBRC 107716.</title>
        <authorList>
            <person name="Hosoyama A."/>
            <person name="Uohara A."/>
            <person name="Ohji S."/>
            <person name="Ichikawa N."/>
        </authorList>
    </citation>
    <scope>NUCLEOTIDE SEQUENCE [LARGE SCALE GENOMIC DNA]</scope>
    <source>
        <strain evidence="1 2">NBRC 107716</strain>
    </source>
</reference>
<evidence type="ECO:0000313" key="2">
    <source>
        <dbReference type="Proteomes" id="UP000321750"/>
    </source>
</evidence>
<organism evidence="1 2">
    <name type="scientific">Methylobacterium gnaphalii</name>
    <dbReference type="NCBI Taxonomy" id="1010610"/>
    <lineage>
        <taxon>Bacteria</taxon>
        <taxon>Pseudomonadati</taxon>
        <taxon>Pseudomonadota</taxon>
        <taxon>Alphaproteobacteria</taxon>
        <taxon>Hyphomicrobiales</taxon>
        <taxon>Methylobacteriaceae</taxon>
        <taxon>Methylobacterium</taxon>
    </lineage>
</organism>
<evidence type="ECO:0000313" key="1">
    <source>
        <dbReference type="EMBL" id="GEP12292.1"/>
    </source>
</evidence>
<dbReference type="EMBL" id="BJZV01000034">
    <property type="protein sequence ID" value="GEP12292.1"/>
    <property type="molecule type" value="Genomic_DNA"/>
</dbReference>
<comment type="caution">
    <text evidence="1">The sequence shown here is derived from an EMBL/GenBank/DDBJ whole genome shotgun (WGS) entry which is preliminary data.</text>
</comment>
<sequence length="103" mass="11578">MTNVAPPPARKGIRFHVEPRDVPAHAAARRLGLTEGDFARMADRLYRRGFPRPDPDTGNYDLDAIDQWRKLRNRNLFGLSDGPVARDASVAMARIEARRRGLG</sequence>
<gene>
    <name evidence="1" type="ORF">MGN01_41370</name>
</gene>
<proteinExistence type="predicted"/>
<dbReference type="AlphaFoldDB" id="A0A512JQS4"/>
<keyword evidence="2" id="KW-1185">Reference proteome</keyword>
<protein>
    <submittedName>
        <fullName evidence="1">Uncharacterized protein</fullName>
    </submittedName>
</protein>
<name>A0A512JQS4_9HYPH</name>
<dbReference type="OrthoDB" id="8000465at2"/>
<dbReference type="Proteomes" id="UP000321750">
    <property type="component" value="Unassembled WGS sequence"/>
</dbReference>
<accession>A0A512JQS4</accession>